<feature type="compositionally biased region" description="Low complexity" evidence="1">
    <location>
        <begin position="80"/>
        <end position="123"/>
    </location>
</feature>
<keyword evidence="4" id="KW-1185">Reference proteome</keyword>
<organism evidence="3 4">
    <name type="scientific">Nonomuraea soli</name>
    <dbReference type="NCBI Taxonomy" id="1032476"/>
    <lineage>
        <taxon>Bacteria</taxon>
        <taxon>Bacillati</taxon>
        <taxon>Actinomycetota</taxon>
        <taxon>Actinomycetes</taxon>
        <taxon>Streptosporangiales</taxon>
        <taxon>Streptosporangiaceae</taxon>
        <taxon>Nonomuraea</taxon>
    </lineage>
</organism>
<sequence>MSQSPLPAEPAPAARHRGHRRTGLTPVVVLVSALVLACVSVLVAGALRPSTLEIVGGPGGDANSLMPEVSTDAVPGGGTPTVRPSRTVTPSATRTRRPASPSASPATSKRPTARPSPSLVRPSPVKDTDGPAEPTSAPRPDPTTADPAGPEPEETETTDTGKTPPGHDPNRPKGRPSR</sequence>
<gene>
    <name evidence="3" type="ORF">HNR30_001986</name>
</gene>
<dbReference type="RefSeq" id="WP_181609449.1">
    <property type="nucleotide sequence ID" value="NZ_BAABAM010000006.1"/>
</dbReference>
<dbReference type="EMBL" id="JACDUR010000002">
    <property type="protein sequence ID" value="MBA2890645.1"/>
    <property type="molecule type" value="Genomic_DNA"/>
</dbReference>
<feature type="compositionally biased region" description="Low complexity" evidence="1">
    <location>
        <begin position="134"/>
        <end position="148"/>
    </location>
</feature>
<evidence type="ECO:0000313" key="3">
    <source>
        <dbReference type="EMBL" id="MBA2890645.1"/>
    </source>
</evidence>
<protein>
    <submittedName>
        <fullName evidence="3">Uncharacterized protein</fullName>
    </submittedName>
</protein>
<accession>A0A7W0CGR0</accession>
<evidence type="ECO:0000256" key="2">
    <source>
        <dbReference type="SAM" id="Phobius"/>
    </source>
</evidence>
<proteinExistence type="predicted"/>
<dbReference type="AlphaFoldDB" id="A0A7W0CGR0"/>
<feature type="region of interest" description="Disordered" evidence="1">
    <location>
        <begin position="61"/>
        <end position="178"/>
    </location>
</feature>
<evidence type="ECO:0000313" key="4">
    <source>
        <dbReference type="Proteomes" id="UP000530928"/>
    </source>
</evidence>
<keyword evidence="2" id="KW-0472">Membrane</keyword>
<keyword evidence="2" id="KW-1133">Transmembrane helix</keyword>
<comment type="caution">
    <text evidence="3">The sequence shown here is derived from an EMBL/GenBank/DDBJ whole genome shotgun (WGS) entry which is preliminary data.</text>
</comment>
<reference evidence="3 4" key="1">
    <citation type="submission" date="2020-07" db="EMBL/GenBank/DDBJ databases">
        <title>Genomic Encyclopedia of Type Strains, Phase IV (KMG-IV): sequencing the most valuable type-strain genomes for metagenomic binning, comparative biology and taxonomic classification.</title>
        <authorList>
            <person name="Goeker M."/>
        </authorList>
    </citation>
    <scope>NUCLEOTIDE SEQUENCE [LARGE SCALE GENOMIC DNA]</scope>
    <source>
        <strain evidence="3 4">DSM 45533</strain>
    </source>
</reference>
<dbReference type="Proteomes" id="UP000530928">
    <property type="component" value="Unassembled WGS sequence"/>
</dbReference>
<keyword evidence="2" id="KW-0812">Transmembrane</keyword>
<evidence type="ECO:0000256" key="1">
    <source>
        <dbReference type="SAM" id="MobiDB-lite"/>
    </source>
</evidence>
<name>A0A7W0CGR0_9ACTN</name>
<feature type="transmembrane region" description="Helical" evidence="2">
    <location>
        <begin position="24"/>
        <end position="47"/>
    </location>
</feature>